<keyword evidence="2" id="KW-1185">Reference proteome</keyword>
<name>A0A397SJC3_9GLOM</name>
<dbReference type="Proteomes" id="UP000265703">
    <property type="component" value="Unassembled WGS sequence"/>
</dbReference>
<accession>A0A397SJC3</accession>
<comment type="caution">
    <text evidence="1">The sequence shown here is derived from an EMBL/GenBank/DDBJ whole genome shotgun (WGS) entry which is preliminary data.</text>
</comment>
<organism evidence="1 2">
    <name type="scientific">Glomus cerebriforme</name>
    <dbReference type="NCBI Taxonomy" id="658196"/>
    <lineage>
        <taxon>Eukaryota</taxon>
        <taxon>Fungi</taxon>
        <taxon>Fungi incertae sedis</taxon>
        <taxon>Mucoromycota</taxon>
        <taxon>Glomeromycotina</taxon>
        <taxon>Glomeromycetes</taxon>
        <taxon>Glomerales</taxon>
        <taxon>Glomeraceae</taxon>
        <taxon>Glomus</taxon>
    </lineage>
</organism>
<dbReference type="OrthoDB" id="2376247at2759"/>
<protein>
    <submittedName>
        <fullName evidence="1">Uncharacterized protein</fullName>
    </submittedName>
</protein>
<proteinExistence type="predicted"/>
<evidence type="ECO:0000313" key="1">
    <source>
        <dbReference type="EMBL" id="RIA86138.1"/>
    </source>
</evidence>
<dbReference type="EMBL" id="QKYT01000381">
    <property type="protein sequence ID" value="RIA86138.1"/>
    <property type="molecule type" value="Genomic_DNA"/>
</dbReference>
<dbReference type="AlphaFoldDB" id="A0A397SJC3"/>
<evidence type="ECO:0000313" key="2">
    <source>
        <dbReference type="Proteomes" id="UP000265703"/>
    </source>
</evidence>
<gene>
    <name evidence="1" type="ORF">C1645_829759</name>
</gene>
<reference evidence="1 2" key="1">
    <citation type="submission" date="2018-06" db="EMBL/GenBank/DDBJ databases">
        <title>Comparative genomics reveals the genomic features of Rhizophagus irregularis, R. cerebriforme, R. diaphanum and Gigaspora rosea, and their symbiotic lifestyle signature.</title>
        <authorList>
            <person name="Morin E."/>
            <person name="San Clemente H."/>
            <person name="Chen E.C.H."/>
            <person name="De La Providencia I."/>
            <person name="Hainaut M."/>
            <person name="Kuo A."/>
            <person name="Kohler A."/>
            <person name="Murat C."/>
            <person name="Tang N."/>
            <person name="Roy S."/>
            <person name="Loubradou J."/>
            <person name="Henrissat B."/>
            <person name="Grigoriev I.V."/>
            <person name="Corradi N."/>
            <person name="Roux C."/>
            <person name="Martin F.M."/>
        </authorList>
    </citation>
    <scope>NUCLEOTIDE SEQUENCE [LARGE SCALE GENOMIC DNA]</scope>
    <source>
        <strain evidence="1 2">DAOM 227022</strain>
    </source>
</reference>
<sequence length="224" mass="25952">MSDSETDVPKLDILEICHKLPLITDLIKFLKEKEKKIPVVVNIFAIPSNLFKLEEENKKNLELLSLFISLLSSVQIYNGRPSSEWPDISKPEIVIDYMKLKSQTFFELITKRKLFAMILPEESHASDHFEDTSTTIDIHISILKKLFKSFRFPSSTISELDTILLLLINQLNSLKLDWQEAKQKKPSLFSNTFYFDSDGAKLRAFYLTIDNESWSIFIEKALSK</sequence>